<dbReference type="GeneID" id="43673845"/>
<dbReference type="AlphaFoldDB" id="A0A5N7DLP9"/>
<dbReference type="InterPro" id="IPR036047">
    <property type="entry name" value="F-box-like_dom_sf"/>
</dbReference>
<dbReference type="Pfam" id="PF00646">
    <property type="entry name" value="F-box"/>
    <property type="match status" value="1"/>
</dbReference>
<dbReference type="RefSeq" id="XP_031943727.1">
    <property type="nucleotide sequence ID" value="XM_032089154.1"/>
</dbReference>
<keyword evidence="3" id="KW-1185">Reference proteome</keyword>
<dbReference type="Proteomes" id="UP000325579">
    <property type="component" value="Unassembled WGS sequence"/>
</dbReference>
<dbReference type="EMBL" id="ML736754">
    <property type="protein sequence ID" value="KAE8406408.1"/>
    <property type="molecule type" value="Genomic_DNA"/>
</dbReference>
<reference evidence="2 3" key="1">
    <citation type="submission" date="2019-04" db="EMBL/GenBank/DDBJ databases">
        <authorList>
            <consortium name="DOE Joint Genome Institute"/>
            <person name="Mondo S."/>
            <person name="Kjaerbolling I."/>
            <person name="Vesth T."/>
            <person name="Frisvad J.C."/>
            <person name="Nybo J.L."/>
            <person name="Theobald S."/>
            <person name="Kildgaard S."/>
            <person name="Isbrandt T."/>
            <person name="Kuo A."/>
            <person name="Sato A."/>
            <person name="Lyhne E.K."/>
            <person name="Kogle M.E."/>
            <person name="Wiebenga A."/>
            <person name="Kun R.S."/>
            <person name="Lubbers R.J."/>
            <person name="Makela M.R."/>
            <person name="Barry K."/>
            <person name="Chovatia M."/>
            <person name="Clum A."/>
            <person name="Daum C."/>
            <person name="Haridas S."/>
            <person name="He G."/>
            <person name="LaButti K."/>
            <person name="Lipzen A."/>
            <person name="Riley R."/>
            <person name="Salamov A."/>
            <person name="Simmons B.A."/>
            <person name="Magnuson J.K."/>
            <person name="Henrissat B."/>
            <person name="Mortensen U.H."/>
            <person name="Larsen T.O."/>
            <person name="Devries R.P."/>
            <person name="Grigoriev I.V."/>
            <person name="Machida M."/>
            <person name="Baker S.E."/>
            <person name="Andersen M.R."/>
            <person name="Cantor M.N."/>
            <person name="Hua S.X."/>
        </authorList>
    </citation>
    <scope>NUCLEOTIDE SEQUENCE [LARGE SCALE GENOMIC DNA]</scope>
    <source>
        <strain evidence="2 3">CBS 119388</strain>
    </source>
</reference>
<feature type="domain" description="F-box" evidence="1">
    <location>
        <begin position="185"/>
        <end position="235"/>
    </location>
</feature>
<accession>A0A5N7DLP9</accession>
<dbReference type="InterPro" id="IPR001810">
    <property type="entry name" value="F-box_dom"/>
</dbReference>
<sequence length="440" mass="49509">MPYCEVTTAQSPQSRVRPWYAETRGIYSTNNQVTVTGLGIILFRNKLYAPIDSDLSYVEVGIDTLESWRICDPSHGRWCFGFHNSCWRLLLLRLGHAQDGYLHNETVVVESIFYQLCCTPCLDYSSFQWSHDDGGAARTHILYGRIQARVNGVCGSSASDGGRHPLPSHHNTIVKMCESVDRPNHHILNGLSPELRFEIFSYLSFNELLNLRLICRELALPARLNTLPQSYWQSRFLLGQEADFVFPRLTDIRDWCRLYSGTRASLNAELLPLVNRKRIRLLLEPIAALVDLEGPLRNGPYGSAFHPAQGQDGSLQLFDGEGAERPAQALVSTGANSTFDEGCRELYHRTLSFLAPRQQHPWRIVGYHNPVPENWIEIPSTPDIRVIGVALCAEGLKAIKLIFRNSDTSEWVGHSNGPGIAYGTLDIPDGCHRIHNGYAR</sequence>
<proteinExistence type="predicted"/>
<name>A0A5N7DLP9_9EURO</name>
<evidence type="ECO:0000259" key="1">
    <source>
        <dbReference type="PROSITE" id="PS50181"/>
    </source>
</evidence>
<evidence type="ECO:0000313" key="3">
    <source>
        <dbReference type="Proteomes" id="UP000325579"/>
    </source>
</evidence>
<gene>
    <name evidence="2" type="ORF">BDV37DRAFT_292303</name>
</gene>
<evidence type="ECO:0000313" key="2">
    <source>
        <dbReference type="EMBL" id="KAE8406408.1"/>
    </source>
</evidence>
<dbReference type="SUPFAM" id="SSF81383">
    <property type="entry name" value="F-box domain"/>
    <property type="match status" value="1"/>
</dbReference>
<dbReference type="OrthoDB" id="5273847at2759"/>
<protein>
    <recommendedName>
        <fullName evidence="1">F-box domain-containing protein</fullName>
    </recommendedName>
</protein>
<organism evidence="2 3">
    <name type="scientific">Aspergillus pseudonomiae</name>
    <dbReference type="NCBI Taxonomy" id="1506151"/>
    <lineage>
        <taxon>Eukaryota</taxon>
        <taxon>Fungi</taxon>
        <taxon>Dikarya</taxon>
        <taxon>Ascomycota</taxon>
        <taxon>Pezizomycotina</taxon>
        <taxon>Eurotiomycetes</taxon>
        <taxon>Eurotiomycetidae</taxon>
        <taxon>Eurotiales</taxon>
        <taxon>Aspergillaceae</taxon>
        <taxon>Aspergillus</taxon>
        <taxon>Aspergillus subgen. Circumdati</taxon>
    </lineage>
</organism>
<dbReference type="PROSITE" id="PS50181">
    <property type="entry name" value="FBOX"/>
    <property type="match status" value="1"/>
</dbReference>